<comment type="caution">
    <text evidence="2">The sequence shown here is derived from an EMBL/GenBank/DDBJ whole genome shotgun (WGS) entry which is preliminary data.</text>
</comment>
<evidence type="ECO:0008006" key="4">
    <source>
        <dbReference type="Google" id="ProtNLM"/>
    </source>
</evidence>
<feature type="transmembrane region" description="Helical" evidence="1">
    <location>
        <begin position="87"/>
        <end position="112"/>
    </location>
</feature>
<feature type="transmembrane region" description="Helical" evidence="1">
    <location>
        <begin position="161"/>
        <end position="183"/>
    </location>
</feature>
<keyword evidence="1" id="KW-0472">Membrane</keyword>
<evidence type="ECO:0000313" key="3">
    <source>
        <dbReference type="Proteomes" id="UP000321049"/>
    </source>
</evidence>
<evidence type="ECO:0000313" key="2">
    <source>
        <dbReference type="EMBL" id="GEL99913.1"/>
    </source>
</evidence>
<dbReference type="EMBL" id="BJWH01000023">
    <property type="protein sequence ID" value="GEL99913.1"/>
    <property type="molecule type" value="Genomic_DNA"/>
</dbReference>
<keyword evidence="1" id="KW-0812">Transmembrane</keyword>
<accession>A0A511JQW6</accession>
<evidence type="ECO:0000256" key="1">
    <source>
        <dbReference type="SAM" id="Phobius"/>
    </source>
</evidence>
<dbReference type="Proteomes" id="UP000321049">
    <property type="component" value="Unassembled WGS sequence"/>
</dbReference>
<gene>
    <name evidence="2" type="ORF">CTE05_34600</name>
</gene>
<organism evidence="2 3">
    <name type="scientific">Cellulomonas terrae</name>
    <dbReference type="NCBI Taxonomy" id="311234"/>
    <lineage>
        <taxon>Bacteria</taxon>
        <taxon>Bacillati</taxon>
        <taxon>Actinomycetota</taxon>
        <taxon>Actinomycetes</taxon>
        <taxon>Micrococcales</taxon>
        <taxon>Cellulomonadaceae</taxon>
        <taxon>Cellulomonas</taxon>
    </lineage>
</organism>
<dbReference type="OrthoDB" id="1160166at2"/>
<protein>
    <recommendedName>
        <fullName evidence="4">DUF4386 domain-containing protein</fullName>
    </recommendedName>
</protein>
<name>A0A511JQW6_9CELL</name>
<proteinExistence type="predicted"/>
<sequence>MTRPLTLARTAGALYLLLALLGSWAQLAARGSLYVPGDADATATGIVEHETLFRLSLVADILMAVVFVLLGLTLFRLLDGVHRRAGTALLVFVAVGASSILVNLTFQVGALLTATDPAFDAATTLLLLDLHAYGYALGGVFFGLWLLPMGWAAVRTTLFPTWLGVLLIAGSVAWVLDPVILFGLPDADLLPAVVATVTTVAELTLIVYLLVRGVRREAPVGVTFPRADHRQGSPQTP</sequence>
<dbReference type="Pfam" id="PF14329">
    <property type="entry name" value="DUF4386"/>
    <property type="match status" value="1"/>
</dbReference>
<feature type="transmembrane region" description="Helical" evidence="1">
    <location>
        <begin position="52"/>
        <end position="75"/>
    </location>
</feature>
<dbReference type="AlphaFoldDB" id="A0A511JQW6"/>
<feature type="transmembrane region" description="Helical" evidence="1">
    <location>
        <begin position="189"/>
        <end position="211"/>
    </location>
</feature>
<dbReference type="InterPro" id="IPR025495">
    <property type="entry name" value="DUF4386"/>
</dbReference>
<feature type="transmembrane region" description="Helical" evidence="1">
    <location>
        <begin position="132"/>
        <end position="154"/>
    </location>
</feature>
<keyword evidence="1" id="KW-1133">Transmembrane helix</keyword>
<reference evidence="2 3" key="1">
    <citation type="submission" date="2019-07" db="EMBL/GenBank/DDBJ databases">
        <title>Whole genome shotgun sequence of Cellulomonas terrae NBRC 100819.</title>
        <authorList>
            <person name="Hosoyama A."/>
            <person name="Uohara A."/>
            <person name="Ohji S."/>
            <person name="Ichikawa N."/>
        </authorList>
    </citation>
    <scope>NUCLEOTIDE SEQUENCE [LARGE SCALE GENOMIC DNA]</scope>
    <source>
        <strain evidence="2 3">NBRC 100819</strain>
    </source>
</reference>
<dbReference type="RefSeq" id="WP_146847530.1">
    <property type="nucleotide sequence ID" value="NZ_BJWH01000023.1"/>
</dbReference>
<keyword evidence="3" id="KW-1185">Reference proteome</keyword>